<protein>
    <submittedName>
        <fullName evidence="2">Uncharacterized protein</fullName>
    </submittedName>
</protein>
<proteinExistence type="predicted"/>
<keyword evidence="1" id="KW-1133">Transmembrane helix</keyword>
<feature type="transmembrane region" description="Helical" evidence="1">
    <location>
        <begin position="45"/>
        <end position="64"/>
    </location>
</feature>
<dbReference type="AlphaFoldDB" id="A0A6P0DK91"/>
<organism evidence="2 3">
    <name type="scientific">Rhizobium leguminosarum</name>
    <dbReference type="NCBI Taxonomy" id="384"/>
    <lineage>
        <taxon>Bacteria</taxon>
        <taxon>Pseudomonadati</taxon>
        <taxon>Pseudomonadota</taxon>
        <taxon>Alphaproteobacteria</taxon>
        <taxon>Hyphomicrobiales</taxon>
        <taxon>Rhizobiaceae</taxon>
        <taxon>Rhizobium/Agrobacterium group</taxon>
        <taxon>Rhizobium</taxon>
    </lineage>
</organism>
<sequence>MPKVDTVGKNYYDPLAQMDAIGGWLFWAISLLSIAVLFVDKAAYPIVHMALQIVFLIFALLFFLHGQIQNIYLFPRAEDTRRQETLSNSFNVTLTHEETVGYFNNDQTSPLRRLAANAMESAFFTRAIVRKMLRTERITTVGYLVIWFALMAYRSTDLELLGVAAQALFSGEIIGRLIRLEWLRIRTEQLFDNFNRMFAGGQSISKPIIQAQVVEFFTFYETTKSTAGILLSSKIFHENNKAWTAEWEQIRARLGI</sequence>
<reference evidence="2 3" key="1">
    <citation type="submission" date="2020-01" db="EMBL/GenBank/DDBJ databases">
        <title>Rhizobium genotypes associated with high levels of biological nitrogen fixation by grain legumes in a temperate-maritime cropping system.</title>
        <authorList>
            <person name="Maluk M."/>
            <person name="Francesc Ferrando Molina F."/>
            <person name="Lopez Del Egido L."/>
            <person name="Lafos M."/>
            <person name="Langarica-Fuentes A."/>
            <person name="Gebre Yohannes G."/>
            <person name="Young M.W."/>
            <person name="Martin P."/>
            <person name="Gantlett R."/>
            <person name="Kenicer G."/>
            <person name="Hawes C."/>
            <person name="Begg G.S."/>
            <person name="Quilliam R.S."/>
            <person name="Squire G.R."/>
            <person name="Poole P.S."/>
            <person name="Young P.W."/>
            <person name="Iannetta P.M."/>
            <person name="James E.K."/>
        </authorList>
    </citation>
    <scope>NUCLEOTIDE SEQUENCE [LARGE SCALE GENOMIC DNA]</scope>
    <source>
        <strain evidence="2 3">JHI944</strain>
    </source>
</reference>
<feature type="transmembrane region" description="Helical" evidence="1">
    <location>
        <begin position="21"/>
        <end position="39"/>
    </location>
</feature>
<evidence type="ECO:0000313" key="2">
    <source>
        <dbReference type="EMBL" id="NEK53589.1"/>
    </source>
</evidence>
<keyword evidence="1" id="KW-0472">Membrane</keyword>
<dbReference type="EMBL" id="WXXP01000015">
    <property type="protein sequence ID" value="NEK53589.1"/>
    <property type="molecule type" value="Genomic_DNA"/>
</dbReference>
<keyword evidence="1" id="KW-0812">Transmembrane</keyword>
<evidence type="ECO:0000313" key="3">
    <source>
        <dbReference type="Proteomes" id="UP000471409"/>
    </source>
</evidence>
<dbReference type="Proteomes" id="UP000471409">
    <property type="component" value="Unassembled WGS sequence"/>
</dbReference>
<gene>
    <name evidence="2" type="ORF">GUK36_29725</name>
</gene>
<evidence type="ECO:0000256" key="1">
    <source>
        <dbReference type="SAM" id="Phobius"/>
    </source>
</evidence>
<accession>A0A6P0DK91</accession>
<comment type="caution">
    <text evidence="2">The sequence shown here is derived from an EMBL/GenBank/DDBJ whole genome shotgun (WGS) entry which is preliminary data.</text>
</comment>
<dbReference type="RefSeq" id="WP_164000241.1">
    <property type="nucleotide sequence ID" value="NZ_JARXWA010000007.1"/>
</dbReference>
<name>A0A6P0DK91_RHILE</name>